<keyword evidence="2" id="KW-0732">Signal</keyword>
<gene>
    <name evidence="3" type="ORF">WMO64_15405</name>
</gene>
<accession>A0ABV1EDN4</accession>
<proteinExistence type="predicted"/>
<reference evidence="3 4" key="1">
    <citation type="submission" date="2024-03" db="EMBL/GenBank/DDBJ databases">
        <title>Human intestinal bacterial collection.</title>
        <authorList>
            <person name="Pauvert C."/>
            <person name="Hitch T.C.A."/>
            <person name="Clavel T."/>
        </authorList>
    </citation>
    <scope>NUCLEOTIDE SEQUENCE [LARGE SCALE GENOMIC DNA]</scope>
    <source>
        <strain evidence="3 4">CLA-AP-H29</strain>
    </source>
</reference>
<evidence type="ECO:0000256" key="1">
    <source>
        <dbReference type="SAM" id="MobiDB-lite"/>
    </source>
</evidence>
<dbReference type="SUPFAM" id="SSF56300">
    <property type="entry name" value="Metallo-dependent phosphatases"/>
    <property type="match status" value="1"/>
</dbReference>
<dbReference type="PANTHER" id="PTHR11575">
    <property type="entry name" value="5'-NUCLEOTIDASE-RELATED"/>
    <property type="match status" value="1"/>
</dbReference>
<name>A0ABV1EDN4_9FIRM</name>
<evidence type="ECO:0000313" key="4">
    <source>
        <dbReference type="Proteomes" id="UP001464378"/>
    </source>
</evidence>
<protein>
    <recommendedName>
        <fullName evidence="5">Calcineurin-like phosphoesterase domain-containing protein</fullName>
    </recommendedName>
</protein>
<dbReference type="PANTHER" id="PTHR11575:SF24">
    <property type="entry name" value="5'-NUCLEOTIDASE"/>
    <property type="match status" value="1"/>
</dbReference>
<sequence>MKKEHNRLLAVVLALALCFSFIPGAAYAADTEVESKTIGVYSTTDMHGKVYSENPVGGTFNNSYLKVATAMASERAAMDGTILIDNGDAIQGTTITSYNVNVEGGENNPVALCLRYCGYDVFVPGNHEFNYTMSVQKNFYDMLAAPAGDSDEAGDRRVRQSAGHRDRRGGRPLRPLCDQGVPGGREDLQNRRPGL</sequence>
<comment type="caution">
    <text evidence="3">The sequence shown here is derived from an EMBL/GenBank/DDBJ whole genome shotgun (WGS) entry which is preliminary data.</text>
</comment>
<feature type="signal peptide" evidence="2">
    <location>
        <begin position="1"/>
        <end position="28"/>
    </location>
</feature>
<feature type="region of interest" description="Disordered" evidence="1">
    <location>
        <begin position="149"/>
        <end position="195"/>
    </location>
</feature>
<dbReference type="InterPro" id="IPR006179">
    <property type="entry name" value="5_nucleotidase/apyrase"/>
</dbReference>
<dbReference type="EMBL" id="JBBMFK010000034">
    <property type="protein sequence ID" value="MEQ2444840.1"/>
    <property type="molecule type" value="Genomic_DNA"/>
</dbReference>
<dbReference type="Proteomes" id="UP001464378">
    <property type="component" value="Unassembled WGS sequence"/>
</dbReference>
<evidence type="ECO:0000256" key="2">
    <source>
        <dbReference type="SAM" id="SignalP"/>
    </source>
</evidence>
<dbReference type="RefSeq" id="WP_349232544.1">
    <property type="nucleotide sequence ID" value="NZ_JBBMFK010000034.1"/>
</dbReference>
<dbReference type="InterPro" id="IPR029052">
    <property type="entry name" value="Metallo-depent_PP-like"/>
</dbReference>
<dbReference type="Gene3D" id="3.60.21.10">
    <property type="match status" value="1"/>
</dbReference>
<evidence type="ECO:0008006" key="5">
    <source>
        <dbReference type="Google" id="ProtNLM"/>
    </source>
</evidence>
<feature type="chain" id="PRO_5046277650" description="Calcineurin-like phosphoesterase domain-containing protein" evidence="2">
    <location>
        <begin position="29"/>
        <end position="195"/>
    </location>
</feature>
<organism evidence="3 4">
    <name type="scientific">Pseudoflavonifractor intestinihominis</name>
    <dbReference type="NCBI Taxonomy" id="3133171"/>
    <lineage>
        <taxon>Bacteria</taxon>
        <taxon>Bacillati</taxon>
        <taxon>Bacillota</taxon>
        <taxon>Clostridia</taxon>
        <taxon>Eubacteriales</taxon>
        <taxon>Oscillospiraceae</taxon>
        <taxon>Pseudoflavonifractor</taxon>
    </lineage>
</organism>
<evidence type="ECO:0000313" key="3">
    <source>
        <dbReference type="EMBL" id="MEQ2444840.1"/>
    </source>
</evidence>
<keyword evidence="4" id="KW-1185">Reference proteome</keyword>
<feature type="compositionally biased region" description="Basic and acidic residues" evidence="1">
    <location>
        <begin position="184"/>
        <end position="195"/>
    </location>
</feature>